<evidence type="ECO:0000313" key="1">
    <source>
        <dbReference type="EMBL" id="SIT28625.1"/>
    </source>
</evidence>
<dbReference type="EMBL" id="FTOV01000032">
    <property type="protein sequence ID" value="SIT28625.1"/>
    <property type="molecule type" value="Genomic_DNA"/>
</dbReference>
<evidence type="ECO:0000313" key="2">
    <source>
        <dbReference type="Proteomes" id="UP000185781"/>
    </source>
</evidence>
<dbReference type="OrthoDB" id="2972467at2"/>
<dbReference type="AlphaFoldDB" id="A0A1N7R0L3"/>
<reference evidence="1 2" key="1">
    <citation type="submission" date="2017-01" db="EMBL/GenBank/DDBJ databases">
        <authorList>
            <person name="Mah S.A."/>
            <person name="Swanson W.J."/>
            <person name="Moy G.W."/>
            <person name="Vacquier V.D."/>
        </authorList>
    </citation>
    <scope>NUCLEOTIDE SEQUENCE [LARGE SCALE GENOMIC DNA]</scope>
    <source>
        <strain evidence="1 2">DSM 18014</strain>
    </source>
</reference>
<accession>A0A1N7R0L3</accession>
<sequence length="78" mass="8749">MTKINNPANLNGKLFGYKVKYSEVEGLETPNTDFSTLKVKPKYNGNIAEVDWRTGTTTGDNLRRYGYVYDGVNRLLAG</sequence>
<dbReference type="RefSeq" id="WP_139326246.1">
    <property type="nucleotide sequence ID" value="NZ_FTOV01000032.1"/>
</dbReference>
<name>A0A1N7R0L3_9FLAO</name>
<organism evidence="1 2">
    <name type="scientific">Chryseobacterium gambrini</name>
    <dbReference type="NCBI Taxonomy" id="373672"/>
    <lineage>
        <taxon>Bacteria</taxon>
        <taxon>Pseudomonadati</taxon>
        <taxon>Bacteroidota</taxon>
        <taxon>Flavobacteriia</taxon>
        <taxon>Flavobacteriales</taxon>
        <taxon>Weeksellaceae</taxon>
        <taxon>Chryseobacterium group</taxon>
        <taxon>Chryseobacterium</taxon>
    </lineage>
</organism>
<proteinExistence type="predicted"/>
<feature type="non-terminal residue" evidence="1">
    <location>
        <position position="78"/>
    </location>
</feature>
<protein>
    <recommendedName>
        <fullName evidence="3">YD repeat-containing protein</fullName>
    </recommendedName>
</protein>
<evidence type="ECO:0008006" key="3">
    <source>
        <dbReference type="Google" id="ProtNLM"/>
    </source>
</evidence>
<gene>
    <name evidence="1" type="ORF">SAMN05421785_1326</name>
</gene>
<dbReference type="Proteomes" id="UP000185781">
    <property type="component" value="Unassembled WGS sequence"/>
</dbReference>
<dbReference type="STRING" id="373672.SAMN05421785_1326"/>